<comment type="subcellular location">
    <subcellularLocation>
        <location evidence="2">Nucleus</location>
    </subcellularLocation>
</comment>
<protein>
    <submittedName>
        <fullName evidence="15">Uncharacterized protein</fullName>
    </submittedName>
</protein>
<evidence type="ECO:0000256" key="1">
    <source>
        <dbReference type="ARBA" id="ARBA00003767"/>
    </source>
</evidence>
<evidence type="ECO:0000256" key="11">
    <source>
        <dbReference type="ARBA" id="ARBA00023242"/>
    </source>
</evidence>
<evidence type="ECO:0000256" key="7">
    <source>
        <dbReference type="ARBA" id="ARBA00022833"/>
    </source>
</evidence>
<dbReference type="InterPro" id="IPR050758">
    <property type="entry name" value="Znf_C2H2-type"/>
</dbReference>
<sequence length="227" mass="26429">LDSFCTEWGLLLFQGLVIFEEVAVYFSREEWALLDRGQRALYRDVMQENYENVTWLGKDSWPSAIRWEFTEIHTGEKPYECFECGKTFTVRSGLISHQRIHTGEKPYECSECGKTFARRSALIYHQRIHTGEKPYECCEWERPHECSHCGKTFALRSSFIRHQRIHTGEKPYECCECGKTFNQSSYLISHQKTHTGEKPFECCEGSTRGRNPMNVLNVGKPSLVPLP</sequence>
<evidence type="ECO:0000256" key="9">
    <source>
        <dbReference type="ARBA" id="ARBA00023125"/>
    </source>
</evidence>
<comment type="function">
    <text evidence="1">May be involved in transcriptional regulation.</text>
</comment>
<keyword evidence="11" id="KW-0539">Nucleus</keyword>
<dbReference type="InterPro" id="IPR036051">
    <property type="entry name" value="KRAB_dom_sf"/>
</dbReference>
<keyword evidence="5" id="KW-0677">Repeat</keyword>
<feature type="domain" description="KRAB" evidence="14">
    <location>
        <begin position="17"/>
        <end position="91"/>
    </location>
</feature>
<dbReference type="Pfam" id="PF01352">
    <property type="entry name" value="KRAB"/>
    <property type="match status" value="1"/>
</dbReference>
<reference evidence="15" key="1">
    <citation type="submission" date="2025-08" db="UniProtKB">
        <authorList>
            <consortium name="Ensembl"/>
        </authorList>
    </citation>
    <scope>IDENTIFICATION</scope>
</reference>
<keyword evidence="16" id="KW-1185">Reference proteome</keyword>
<feature type="domain" description="C2H2-type" evidence="13">
    <location>
        <begin position="172"/>
        <end position="199"/>
    </location>
</feature>
<evidence type="ECO:0000256" key="5">
    <source>
        <dbReference type="ARBA" id="ARBA00022737"/>
    </source>
</evidence>
<keyword evidence="9" id="KW-0238">DNA-binding</keyword>
<dbReference type="Gene3D" id="3.30.160.60">
    <property type="entry name" value="Classic Zinc Finger"/>
    <property type="match status" value="4"/>
</dbReference>
<dbReference type="Gene3D" id="6.10.140.140">
    <property type="match status" value="1"/>
</dbReference>
<reference evidence="15" key="2">
    <citation type="submission" date="2025-09" db="UniProtKB">
        <authorList>
            <consortium name="Ensembl"/>
        </authorList>
    </citation>
    <scope>IDENTIFICATION</scope>
</reference>
<dbReference type="SMART" id="SM00349">
    <property type="entry name" value="KRAB"/>
    <property type="match status" value="1"/>
</dbReference>
<dbReference type="AlphaFoldDB" id="A0A8C8S684"/>
<evidence type="ECO:0000313" key="16">
    <source>
        <dbReference type="Proteomes" id="UP000694393"/>
    </source>
</evidence>
<dbReference type="InterPro" id="IPR001909">
    <property type="entry name" value="KRAB"/>
</dbReference>
<comment type="similarity">
    <text evidence="3">Belongs to the krueppel C2H2-type zinc-finger protein family.</text>
</comment>
<proteinExistence type="inferred from homology"/>
<evidence type="ECO:0000313" key="15">
    <source>
        <dbReference type="Ensembl" id="ENSPCEP00000016239.1"/>
    </source>
</evidence>
<dbReference type="GO" id="GO:0006355">
    <property type="term" value="P:regulation of DNA-templated transcription"/>
    <property type="evidence" value="ECO:0007669"/>
    <property type="project" value="InterPro"/>
</dbReference>
<dbReference type="FunFam" id="3.30.160.60:FF:000801">
    <property type="entry name" value="zinc finger protein 461 isoform X2"/>
    <property type="match status" value="1"/>
</dbReference>
<dbReference type="InterPro" id="IPR013087">
    <property type="entry name" value="Znf_C2H2_type"/>
</dbReference>
<keyword evidence="4" id="KW-0479">Metal-binding</keyword>
<dbReference type="CDD" id="cd07765">
    <property type="entry name" value="KRAB_A-box"/>
    <property type="match status" value="1"/>
</dbReference>
<evidence type="ECO:0000256" key="3">
    <source>
        <dbReference type="ARBA" id="ARBA00006991"/>
    </source>
</evidence>
<evidence type="ECO:0000256" key="12">
    <source>
        <dbReference type="PROSITE-ProRule" id="PRU00042"/>
    </source>
</evidence>
<dbReference type="Proteomes" id="UP000694393">
    <property type="component" value="Unplaced"/>
</dbReference>
<feature type="domain" description="C2H2-type" evidence="13">
    <location>
        <begin position="79"/>
        <end position="106"/>
    </location>
</feature>
<dbReference type="GO" id="GO:0005634">
    <property type="term" value="C:nucleus"/>
    <property type="evidence" value="ECO:0007669"/>
    <property type="project" value="UniProtKB-SubCell"/>
</dbReference>
<evidence type="ECO:0000259" key="13">
    <source>
        <dbReference type="PROSITE" id="PS50157"/>
    </source>
</evidence>
<dbReference type="SUPFAM" id="SSF57667">
    <property type="entry name" value="beta-beta-alpha zinc fingers"/>
    <property type="match status" value="2"/>
</dbReference>
<keyword evidence="8" id="KW-0805">Transcription regulation</keyword>
<evidence type="ECO:0000256" key="2">
    <source>
        <dbReference type="ARBA" id="ARBA00004123"/>
    </source>
</evidence>
<dbReference type="FunFam" id="3.30.160.60:FF:000478">
    <property type="entry name" value="Zinc finger protein 133"/>
    <property type="match status" value="1"/>
</dbReference>
<dbReference type="GO" id="GO:0003677">
    <property type="term" value="F:DNA binding"/>
    <property type="evidence" value="ECO:0007669"/>
    <property type="project" value="UniProtKB-KW"/>
</dbReference>
<evidence type="ECO:0000256" key="6">
    <source>
        <dbReference type="ARBA" id="ARBA00022771"/>
    </source>
</evidence>
<dbReference type="FunFam" id="3.30.160.60:FF:002519">
    <property type="entry name" value="zinc finger protein 252-like"/>
    <property type="match status" value="1"/>
</dbReference>
<dbReference type="Ensembl" id="ENSPCET00000016811.1">
    <property type="protein sequence ID" value="ENSPCEP00000016239.1"/>
    <property type="gene ID" value="ENSPCEG00000012648.1"/>
</dbReference>
<dbReference type="PANTHER" id="PTHR23234">
    <property type="entry name" value="ZNF44 PROTEIN"/>
    <property type="match status" value="1"/>
</dbReference>
<keyword evidence="6 12" id="KW-0863">Zinc-finger</keyword>
<dbReference type="PROSITE" id="PS00028">
    <property type="entry name" value="ZINC_FINGER_C2H2_1"/>
    <property type="match status" value="4"/>
</dbReference>
<organism evidence="15 16">
    <name type="scientific">Pelusios castaneus</name>
    <name type="common">West African mud turtle</name>
    <dbReference type="NCBI Taxonomy" id="367368"/>
    <lineage>
        <taxon>Eukaryota</taxon>
        <taxon>Metazoa</taxon>
        <taxon>Chordata</taxon>
        <taxon>Craniata</taxon>
        <taxon>Vertebrata</taxon>
        <taxon>Euteleostomi</taxon>
        <taxon>Archelosauria</taxon>
        <taxon>Testudinata</taxon>
        <taxon>Testudines</taxon>
        <taxon>Pleurodira</taxon>
        <taxon>Pelomedusidae</taxon>
        <taxon>Pelusios</taxon>
    </lineage>
</organism>
<feature type="domain" description="C2H2-type" evidence="13">
    <location>
        <begin position="144"/>
        <end position="171"/>
    </location>
</feature>
<dbReference type="PROSITE" id="PS50157">
    <property type="entry name" value="ZINC_FINGER_C2H2_2"/>
    <property type="match status" value="4"/>
</dbReference>
<dbReference type="PANTHER" id="PTHR23234:SF8">
    <property type="entry name" value="C2H2-TYPE DOMAIN-CONTAINING PROTEIN"/>
    <property type="match status" value="1"/>
</dbReference>
<dbReference type="InterPro" id="IPR036236">
    <property type="entry name" value="Znf_C2H2_sf"/>
</dbReference>
<dbReference type="SMART" id="SM00355">
    <property type="entry name" value="ZnF_C2H2"/>
    <property type="match status" value="4"/>
</dbReference>
<evidence type="ECO:0000256" key="8">
    <source>
        <dbReference type="ARBA" id="ARBA00023015"/>
    </source>
</evidence>
<accession>A0A8C8S684</accession>
<dbReference type="GO" id="GO:0008270">
    <property type="term" value="F:zinc ion binding"/>
    <property type="evidence" value="ECO:0007669"/>
    <property type="project" value="UniProtKB-KW"/>
</dbReference>
<name>A0A8C8S684_9SAUR</name>
<keyword evidence="10" id="KW-0804">Transcription</keyword>
<dbReference type="SUPFAM" id="SSF109640">
    <property type="entry name" value="KRAB domain (Kruppel-associated box)"/>
    <property type="match status" value="1"/>
</dbReference>
<dbReference type="PROSITE" id="PS50805">
    <property type="entry name" value="KRAB"/>
    <property type="match status" value="1"/>
</dbReference>
<feature type="domain" description="C2H2-type" evidence="13">
    <location>
        <begin position="107"/>
        <end position="134"/>
    </location>
</feature>
<evidence type="ECO:0000256" key="4">
    <source>
        <dbReference type="ARBA" id="ARBA00022723"/>
    </source>
</evidence>
<dbReference type="Pfam" id="PF00096">
    <property type="entry name" value="zf-C2H2"/>
    <property type="match status" value="4"/>
</dbReference>
<evidence type="ECO:0000259" key="14">
    <source>
        <dbReference type="PROSITE" id="PS50805"/>
    </source>
</evidence>
<keyword evidence="7" id="KW-0862">Zinc</keyword>
<evidence type="ECO:0000256" key="10">
    <source>
        <dbReference type="ARBA" id="ARBA00023163"/>
    </source>
</evidence>
<dbReference type="FunFam" id="3.30.160.60:FF:000384">
    <property type="entry name" value="Zinc finger protein 550"/>
    <property type="match status" value="1"/>
</dbReference>